<dbReference type="Proteomes" id="UP000469430">
    <property type="component" value="Unassembled WGS sequence"/>
</dbReference>
<dbReference type="OrthoDB" id="7581964at2"/>
<organism evidence="2 3">
    <name type="scientific">Croceibacterium xixiisoli</name>
    <dbReference type="NCBI Taxonomy" id="1476466"/>
    <lineage>
        <taxon>Bacteria</taxon>
        <taxon>Pseudomonadati</taxon>
        <taxon>Pseudomonadota</taxon>
        <taxon>Alphaproteobacteria</taxon>
        <taxon>Sphingomonadales</taxon>
        <taxon>Erythrobacteraceae</taxon>
        <taxon>Croceibacterium</taxon>
    </lineage>
</organism>
<evidence type="ECO:0000313" key="3">
    <source>
        <dbReference type="Proteomes" id="UP000469430"/>
    </source>
</evidence>
<comment type="caution">
    <text evidence="2">The sequence shown here is derived from an EMBL/GenBank/DDBJ whole genome shotgun (WGS) entry which is preliminary data.</text>
</comment>
<dbReference type="AlphaFoldDB" id="A0A6I4TYC3"/>
<keyword evidence="1" id="KW-0472">Membrane</keyword>
<evidence type="ECO:0000256" key="1">
    <source>
        <dbReference type="SAM" id="Phobius"/>
    </source>
</evidence>
<protein>
    <submittedName>
        <fullName evidence="2">Uncharacterized protein</fullName>
    </submittedName>
</protein>
<keyword evidence="1" id="KW-1133">Transmembrane helix</keyword>
<gene>
    <name evidence="2" type="ORF">GRI97_10265</name>
</gene>
<dbReference type="RefSeq" id="WP_161391098.1">
    <property type="nucleotide sequence ID" value="NZ_JBHSCP010000001.1"/>
</dbReference>
<feature type="transmembrane region" description="Helical" evidence="1">
    <location>
        <begin position="32"/>
        <end position="51"/>
    </location>
</feature>
<evidence type="ECO:0000313" key="2">
    <source>
        <dbReference type="EMBL" id="MXO99373.1"/>
    </source>
</evidence>
<accession>A0A6I4TYC3</accession>
<proteinExistence type="predicted"/>
<reference evidence="2 3" key="1">
    <citation type="submission" date="2019-12" db="EMBL/GenBank/DDBJ databases">
        <title>Genomic-based taxomic classification of the family Erythrobacteraceae.</title>
        <authorList>
            <person name="Xu L."/>
        </authorList>
    </citation>
    <scope>NUCLEOTIDE SEQUENCE [LARGE SCALE GENOMIC DNA]</scope>
    <source>
        <strain evidence="2 3">S36</strain>
    </source>
</reference>
<keyword evidence="3" id="KW-1185">Reference proteome</keyword>
<name>A0A6I4TYC3_9SPHN</name>
<sequence>MDFILSLVTLAAIVLMLGAVWLWRRHGQRKQAVLMVLLAFVMVVNVLIWTLPDSGGQALRDRAAAAAEE</sequence>
<keyword evidence="1" id="KW-0812">Transmembrane</keyword>
<feature type="transmembrane region" description="Helical" evidence="1">
    <location>
        <begin position="6"/>
        <end position="23"/>
    </location>
</feature>
<dbReference type="EMBL" id="WTYJ01000002">
    <property type="protein sequence ID" value="MXO99373.1"/>
    <property type="molecule type" value="Genomic_DNA"/>
</dbReference>